<gene>
    <name evidence="1" type="ORF">ws020C1_0027</name>
</gene>
<dbReference type="EMBL" id="JQ256781">
    <property type="protein sequence ID" value="AFI78432.1"/>
    <property type="molecule type" value="Genomic_DNA"/>
</dbReference>
<organism evidence="1">
    <name type="scientific">uncultured bacterium ws020C1</name>
    <dbReference type="NCBI Taxonomy" id="1131823"/>
    <lineage>
        <taxon>Bacteria</taxon>
        <taxon>environmental samples</taxon>
    </lineage>
</organism>
<dbReference type="AlphaFoldDB" id="I1X4K7"/>
<name>I1X4K7_9BACT</name>
<proteinExistence type="predicted"/>
<accession>I1X4K7</accession>
<sequence length="139" mass="15049">MKDTRNTYRIKDLVVTLDAGNVMRNVAGLCFDCNSASGIGPCGPISPVAVQDRCYAGSEIGVKTSIYTRLTNPVVTVTEKLGTLQMMKGALQAELEQVETMEAFVTQSAQPQSLDELKVLENNLSGALEEVRAQMAQHK</sequence>
<protein>
    <submittedName>
        <fullName evidence="1">Uncharacterized protein</fullName>
    </submittedName>
</protein>
<evidence type="ECO:0000313" key="1">
    <source>
        <dbReference type="EMBL" id="AFI78432.1"/>
    </source>
</evidence>
<reference evidence="1" key="1">
    <citation type="journal article" date="2012" name="ISME J.">
        <title>Roseobacter clade bacteria are abundant in coastal sediments and encode a novel combination of sulfur oxidation genes.</title>
        <authorList>
            <person name="Lenk S."/>
            <person name="Moraru C."/>
            <person name="Hahnke S."/>
            <person name="Arnds J."/>
            <person name="Richter M."/>
            <person name="Kube M."/>
            <person name="Reinhardt R."/>
            <person name="Brinkhoff T."/>
            <person name="Harder J."/>
            <person name="Amann R."/>
            <person name="Mussmann M."/>
        </authorList>
    </citation>
    <scope>NUCLEOTIDE SEQUENCE</scope>
</reference>